<accession>A0A223M8P8</accession>
<evidence type="ECO:0000313" key="1">
    <source>
        <dbReference type="EMBL" id="ASU13941.1"/>
    </source>
</evidence>
<sequence>MLILDIFKKVYQNKQYRFTAEDKFKCIKNVRSKGLKIAILDFTEEFSQIYKKEKSLKNLKHKIMNTHFF</sequence>
<protein>
    <submittedName>
        <fullName evidence="1">Uncharacterized protein</fullName>
    </submittedName>
</protein>
<dbReference type="AlphaFoldDB" id="A0A223M8P8"/>
<organism evidence="1 2">
    <name type="scientific">Mesomycoplasma hyopneumoniae</name>
    <name type="common">Mycoplasma hyopneumoniae</name>
    <dbReference type="NCBI Taxonomy" id="2099"/>
    <lineage>
        <taxon>Bacteria</taxon>
        <taxon>Bacillati</taxon>
        <taxon>Mycoplasmatota</taxon>
        <taxon>Mycoplasmoidales</taxon>
        <taxon>Metamycoplasmataceae</taxon>
        <taxon>Mesomycoplasma</taxon>
    </lineage>
</organism>
<gene>
    <name evidence="1" type="ORF">CIB43_00024</name>
</gene>
<name>A0A223M8P8_MESHO</name>
<reference evidence="1 2" key="1">
    <citation type="submission" date="2017-08" db="EMBL/GenBank/DDBJ databases">
        <title>The complete genome sequence of a Mycoplasma hyopneumoniae isolate in Korea.</title>
        <authorList>
            <person name="Han J."/>
            <person name="Lee N."/>
        </authorList>
    </citation>
    <scope>NUCLEOTIDE SEQUENCE [LARGE SCALE GENOMIC DNA]</scope>
    <source>
        <strain evidence="1 2">KM014</strain>
    </source>
</reference>
<dbReference type="EMBL" id="CP022714">
    <property type="protein sequence ID" value="ASU13941.1"/>
    <property type="molecule type" value="Genomic_DNA"/>
</dbReference>
<dbReference type="Proteomes" id="UP000215452">
    <property type="component" value="Chromosome"/>
</dbReference>
<proteinExistence type="predicted"/>
<evidence type="ECO:0000313" key="2">
    <source>
        <dbReference type="Proteomes" id="UP000215452"/>
    </source>
</evidence>